<protein>
    <submittedName>
        <fullName evidence="2">Uncharacterized protein</fullName>
    </submittedName>
</protein>
<feature type="region of interest" description="Disordered" evidence="1">
    <location>
        <begin position="60"/>
        <end position="123"/>
    </location>
</feature>
<organism evidence="2">
    <name type="scientific">Oryza sativa subsp. japonica</name>
    <name type="common">Rice</name>
    <dbReference type="NCBI Taxonomy" id="39947"/>
    <lineage>
        <taxon>Eukaryota</taxon>
        <taxon>Viridiplantae</taxon>
        <taxon>Streptophyta</taxon>
        <taxon>Embryophyta</taxon>
        <taxon>Tracheophyta</taxon>
        <taxon>Spermatophyta</taxon>
        <taxon>Magnoliopsida</taxon>
        <taxon>Liliopsida</taxon>
        <taxon>Poales</taxon>
        <taxon>Poaceae</taxon>
        <taxon>BOP clade</taxon>
        <taxon>Oryzoideae</taxon>
        <taxon>Oryzeae</taxon>
        <taxon>Oryzinae</taxon>
        <taxon>Oryza</taxon>
        <taxon>Oryza sativa</taxon>
    </lineage>
</organism>
<evidence type="ECO:0000313" key="2">
    <source>
        <dbReference type="EMBL" id="EEE63457.1"/>
    </source>
</evidence>
<name>A0A8J8XYG8_ORYSJ</name>
<feature type="compositionally biased region" description="Basic and acidic residues" evidence="1">
    <location>
        <begin position="86"/>
        <end position="106"/>
    </location>
</feature>
<feature type="compositionally biased region" description="Basic and acidic residues" evidence="1">
    <location>
        <begin position="168"/>
        <end position="182"/>
    </location>
</feature>
<dbReference type="AlphaFoldDB" id="A0A8J8XYG8"/>
<reference evidence="2" key="2">
    <citation type="submission" date="2008-12" db="EMBL/GenBank/DDBJ databases">
        <title>Improved gene annotation of the rice (Oryza sativa) genomes.</title>
        <authorList>
            <person name="Wang J."/>
            <person name="Li R."/>
            <person name="Fan W."/>
            <person name="Huang Q."/>
            <person name="Zhang J."/>
            <person name="Zhou Y."/>
            <person name="Hu Y."/>
            <person name="Zi S."/>
            <person name="Li J."/>
            <person name="Ni P."/>
            <person name="Zheng H."/>
            <person name="Zhang Y."/>
            <person name="Zhao M."/>
            <person name="Hao Q."/>
            <person name="McDermott J."/>
            <person name="Samudrala R."/>
            <person name="Kristiansen K."/>
            <person name="Wong G.K.-S."/>
        </authorList>
    </citation>
    <scope>NUCLEOTIDE SEQUENCE</scope>
</reference>
<dbReference type="Proteomes" id="UP000007752">
    <property type="component" value="Chromosome 5"/>
</dbReference>
<feature type="compositionally biased region" description="Acidic residues" evidence="1">
    <location>
        <begin position="207"/>
        <end position="217"/>
    </location>
</feature>
<evidence type="ECO:0000256" key="1">
    <source>
        <dbReference type="SAM" id="MobiDB-lite"/>
    </source>
</evidence>
<accession>A0A8J8XYG8</accession>
<gene>
    <name evidence="2" type="ORF">OsJ_18270</name>
</gene>
<dbReference type="EMBL" id="CM000142">
    <property type="protein sequence ID" value="EEE63457.1"/>
    <property type="molecule type" value="Genomic_DNA"/>
</dbReference>
<proteinExistence type="predicted"/>
<reference evidence="2" key="1">
    <citation type="journal article" date="2005" name="PLoS Biol.">
        <title>The genomes of Oryza sativa: a history of duplications.</title>
        <authorList>
            <person name="Yu J."/>
            <person name="Wang J."/>
            <person name="Lin W."/>
            <person name="Li S."/>
            <person name="Li H."/>
            <person name="Zhou J."/>
            <person name="Ni P."/>
            <person name="Dong W."/>
            <person name="Hu S."/>
            <person name="Zeng C."/>
            <person name="Zhang J."/>
            <person name="Zhang Y."/>
            <person name="Li R."/>
            <person name="Xu Z."/>
            <person name="Li S."/>
            <person name="Li X."/>
            <person name="Zheng H."/>
            <person name="Cong L."/>
            <person name="Lin L."/>
            <person name="Yin J."/>
            <person name="Geng J."/>
            <person name="Li G."/>
            <person name="Shi J."/>
            <person name="Liu J."/>
            <person name="Lv H."/>
            <person name="Li J."/>
            <person name="Wang J."/>
            <person name="Deng Y."/>
            <person name="Ran L."/>
            <person name="Shi X."/>
            <person name="Wang X."/>
            <person name="Wu Q."/>
            <person name="Li C."/>
            <person name="Ren X."/>
            <person name="Wang J."/>
            <person name="Wang X."/>
            <person name="Li D."/>
            <person name="Liu D."/>
            <person name="Zhang X."/>
            <person name="Ji Z."/>
            <person name="Zhao W."/>
            <person name="Sun Y."/>
            <person name="Zhang Z."/>
            <person name="Bao J."/>
            <person name="Han Y."/>
            <person name="Dong L."/>
            <person name="Ji J."/>
            <person name="Chen P."/>
            <person name="Wu S."/>
            <person name="Liu J."/>
            <person name="Xiao Y."/>
            <person name="Bu D."/>
            <person name="Tan J."/>
            <person name="Yang L."/>
            <person name="Ye C."/>
            <person name="Zhang J."/>
            <person name="Xu J."/>
            <person name="Zhou Y."/>
            <person name="Yu Y."/>
            <person name="Zhang B."/>
            <person name="Zhuang S."/>
            <person name="Wei H."/>
            <person name="Liu B."/>
            <person name="Lei M."/>
            <person name="Yu H."/>
            <person name="Li Y."/>
            <person name="Xu H."/>
            <person name="Wei S."/>
            <person name="He X."/>
            <person name="Fang L."/>
            <person name="Zhang Z."/>
            <person name="Zhang Y."/>
            <person name="Huang X."/>
            <person name="Su Z."/>
            <person name="Tong W."/>
            <person name="Li J."/>
            <person name="Tong Z."/>
            <person name="Li S."/>
            <person name="Ye J."/>
            <person name="Wang L."/>
            <person name="Fang L."/>
            <person name="Lei T."/>
            <person name="Chen C."/>
            <person name="Chen H."/>
            <person name="Xu Z."/>
            <person name="Li H."/>
            <person name="Huang H."/>
            <person name="Zhang F."/>
            <person name="Xu H."/>
            <person name="Li N."/>
            <person name="Zhao C."/>
            <person name="Li S."/>
            <person name="Dong L."/>
            <person name="Huang Y."/>
            <person name="Li L."/>
            <person name="Xi Y."/>
            <person name="Qi Q."/>
            <person name="Li W."/>
            <person name="Zhang B."/>
            <person name="Hu W."/>
            <person name="Zhang Y."/>
            <person name="Tian X."/>
            <person name="Jiao Y."/>
            <person name="Liang X."/>
            <person name="Jin J."/>
            <person name="Gao L."/>
            <person name="Zheng W."/>
            <person name="Hao B."/>
            <person name="Liu S."/>
            <person name="Wang W."/>
            <person name="Yuan L."/>
            <person name="Cao M."/>
            <person name="McDermott J."/>
            <person name="Samudrala R."/>
            <person name="Wang J."/>
            <person name="Wong G.K."/>
            <person name="Yang H."/>
        </authorList>
    </citation>
    <scope>NUCLEOTIDE SEQUENCE [LARGE SCALE GENOMIC DNA]</scope>
</reference>
<feature type="region of interest" description="Disordered" evidence="1">
    <location>
        <begin position="147"/>
        <end position="217"/>
    </location>
</feature>
<sequence>MERVPLLGVLGGAALYTSRRFFVGSRRQATRWGLGALVDTTTAPAISHSTLDLVARRRATAVGRNPRRRRERETPTRETGGVTRAARREAASRERGERGDGDDNRIWRRSNRTAPPPPSPLLEAPVLATEEHADNFVVVVAAVGHRAETGSGERPSRPSPPLSWTPPHGERGEQRQEREEKVAAAAAGKGEEGGGTGAREIEREREGEDDDGAERRE</sequence>